<dbReference type="GO" id="GO:0034069">
    <property type="term" value="F:aminoglycoside N-acetyltransferase activity"/>
    <property type="evidence" value="ECO:0007669"/>
    <property type="project" value="TreeGrafter"/>
</dbReference>
<dbReference type="PROSITE" id="PS51186">
    <property type="entry name" value="GNAT"/>
    <property type="match status" value="1"/>
</dbReference>
<name>A0A1I5ZGD7_9PSEU</name>
<sequence>MTDIAIRTLADDELREASRLFRESLHVLPVRDEDWPRARHAYQPDRTLGAHDDGALVGTARSFDATMTVPGGRRVPMAAVTGVGVRADHTRRGVLTELMRAQLTDLAEREVPLAGLYASEAPIYGRFGYGSAMAVRSLTVARRRAVLRDGVPHGGTVELLRWADALEKLPGIYAGLDRSRAGLMSRPEHWWVGIDGQLRTATAPVMVAVHSGPDGPDGFAVYSVSRPDGWERAVLKVDDLHAGTDSAFAGLWRFLLRVDLVEEIELSERALDEPVELLVTDTRAVRVTGTGDGLWLRLVDVPAALAARHREGGSVTLEVLDPVLPANTGTYLVSADEVRRTDRPAQLRLDADTLAMAYLGTWAPSTLAATGRIEVLDPAAPAAADRLFAAQPDAWCGTFF</sequence>
<dbReference type="HAMAP" id="MF_01812">
    <property type="entry name" value="Eis"/>
    <property type="match status" value="1"/>
</dbReference>
<dbReference type="AlphaFoldDB" id="A0A1I5ZGD7"/>
<evidence type="ECO:0000256" key="4">
    <source>
        <dbReference type="HAMAP-Rule" id="MF_01812"/>
    </source>
</evidence>
<dbReference type="InterPro" id="IPR051554">
    <property type="entry name" value="Acetyltransferase_Eis"/>
</dbReference>
<dbReference type="PANTHER" id="PTHR37817">
    <property type="entry name" value="N-ACETYLTRANSFERASE EIS"/>
    <property type="match status" value="1"/>
</dbReference>
<gene>
    <name evidence="6" type="ORF">SAMN05421810_109181</name>
</gene>
<dbReference type="GO" id="GO:0030649">
    <property type="term" value="P:aminoglycoside antibiotic catabolic process"/>
    <property type="evidence" value="ECO:0007669"/>
    <property type="project" value="TreeGrafter"/>
</dbReference>
<dbReference type="InterPro" id="IPR041380">
    <property type="entry name" value="Acetyltransf_17"/>
</dbReference>
<evidence type="ECO:0000259" key="5">
    <source>
        <dbReference type="PROSITE" id="PS51186"/>
    </source>
</evidence>
<dbReference type="InterPro" id="IPR016181">
    <property type="entry name" value="Acyl_CoA_acyltransferase"/>
</dbReference>
<evidence type="ECO:0000256" key="2">
    <source>
        <dbReference type="ARBA" id="ARBA00022679"/>
    </source>
</evidence>
<dbReference type="OrthoDB" id="8399956at2"/>
<dbReference type="RefSeq" id="WP_092534298.1">
    <property type="nucleotide sequence ID" value="NZ_FOWW01000009.1"/>
</dbReference>
<dbReference type="PANTHER" id="PTHR37817:SF1">
    <property type="entry name" value="N-ACETYLTRANSFERASE EIS"/>
    <property type="match status" value="1"/>
</dbReference>
<dbReference type="Pfam" id="PF13530">
    <property type="entry name" value="SCP2_2"/>
    <property type="match status" value="1"/>
</dbReference>
<evidence type="ECO:0000313" key="7">
    <source>
        <dbReference type="Proteomes" id="UP000198727"/>
    </source>
</evidence>
<dbReference type="Gene3D" id="3.30.1050.10">
    <property type="entry name" value="SCP2 sterol-binding domain"/>
    <property type="match status" value="1"/>
</dbReference>
<evidence type="ECO:0000313" key="6">
    <source>
        <dbReference type="EMBL" id="SFQ55544.1"/>
    </source>
</evidence>
<comment type="subunit">
    <text evidence="4">Homohexamer; trimer of dimers.</text>
</comment>
<dbReference type="NCBIfam" id="NF002367">
    <property type="entry name" value="PRK01346.1-4"/>
    <property type="match status" value="1"/>
</dbReference>
<comment type="similarity">
    <text evidence="1 4">Belongs to the acetyltransferase Eis family.</text>
</comment>
<accession>A0A1I5ZGD7</accession>
<evidence type="ECO:0000256" key="3">
    <source>
        <dbReference type="ARBA" id="ARBA00023315"/>
    </source>
</evidence>
<dbReference type="Pfam" id="PF13527">
    <property type="entry name" value="Acetyltransf_9"/>
    <property type="match status" value="1"/>
</dbReference>
<organism evidence="6 7">
    <name type="scientific">Amycolatopsis arida</name>
    <dbReference type="NCBI Taxonomy" id="587909"/>
    <lineage>
        <taxon>Bacteria</taxon>
        <taxon>Bacillati</taxon>
        <taxon>Actinomycetota</taxon>
        <taxon>Actinomycetes</taxon>
        <taxon>Pseudonocardiales</taxon>
        <taxon>Pseudonocardiaceae</taxon>
        <taxon>Amycolatopsis</taxon>
    </lineage>
</organism>
<dbReference type="SUPFAM" id="SSF55718">
    <property type="entry name" value="SCP-like"/>
    <property type="match status" value="1"/>
</dbReference>
<feature type="domain" description="N-acetyltransferase" evidence="5">
    <location>
        <begin position="4"/>
        <end position="164"/>
    </location>
</feature>
<dbReference type="Gene3D" id="3.40.630.30">
    <property type="match status" value="2"/>
</dbReference>
<proteinExistence type="inferred from homology"/>
<dbReference type="STRING" id="587909.SAMN05421810_109181"/>
<dbReference type="SUPFAM" id="SSF55729">
    <property type="entry name" value="Acyl-CoA N-acyltransferases (Nat)"/>
    <property type="match status" value="1"/>
</dbReference>
<feature type="binding site" evidence="4">
    <location>
        <begin position="91"/>
        <end position="96"/>
    </location>
    <ligand>
        <name>acetyl-CoA</name>
        <dbReference type="ChEBI" id="CHEBI:57288"/>
    </ligand>
</feature>
<keyword evidence="3 4" id="KW-0012">Acyltransferase</keyword>
<dbReference type="InterPro" id="IPR036527">
    <property type="entry name" value="SCP2_sterol-bd_dom_sf"/>
</dbReference>
<feature type="active site" description="Proton donor" evidence="4">
    <location>
        <position position="124"/>
    </location>
</feature>
<dbReference type="Pfam" id="PF17668">
    <property type="entry name" value="Acetyltransf_17"/>
    <property type="match status" value="1"/>
</dbReference>
<reference evidence="7" key="1">
    <citation type="submission" date="2016-10" db="EMBL/GenBank/DDBJ databases">
        <authorList>
            <person name="Varghese N."/>
            <person name="Submissions S."/>
        </authorList>
    </citation>
    <scope>NUCLEOTIDE SEQUENCE [LARGE SCALE GENOMIC DNA]</scope>
    <source>
        <strain evidence="7">CGMCC 4.5579</strain>
    </source>
</reference>
<dbReference type="InterPro" id="IPR022902">
    <property type="entry name" value="NAcTrfase_Eis"/>
</dbReference>
<dbReference type="EMBL" id="FOWW01000009">
    <property type="protein sequence ID" value="SFQ55544.1"/>
    <property type="molecule type" value="Genomic_DNA"/>
</dbReference>
<protein>
    <submittedName>
        <fullName evidence="6">Predicted acetyltransferase</fullName>
    </submittedName>
</protein>
<keyword evidence="7" id="KW-1185">Reference proteome</keyword>
<evidence type="ECO:0000256" key="1">
    <source>
        <dbReference type="ARBA" id="ARBA00009213"/>
    </source>
</evidence>
<feature type="binding site" evidence="4">
    <location>
        <begin position="119"/>
        <end position="120"/>
    </location>
    <ligand>
        <name>acetyl-CoA</name>
        <dbReference type="ChEBI" id="CHEBI:57288"/>
    </ligand>
</feature>
<dbReference type="InterPro" id="IPR025559">
    <property type="entry name" value="Eis_dom"/>
</dbReference>
<dbReference type="Proteomes" id="UP000198727">
    <property type="component" value="Unassembled WGS sequence"/>
</dbReference>
<keyword evidence="2 4" id="KW-0808">Transferase</keyword>
<feature type="binding site" evidence="4">
    <location>
        <begin position="83"/>
        <end position="85"/>
    </location>
    <ligand>
        <name>acetyl-CoA</name>
        <dbReference type="ChEBI" id="CHEBI:57288"/>
    </ligand>
</feature>
<dbReference type="InterPro" id="IPR000182">
    <property type="entry name" value="GNAT_dom"/>
</dbReference>
<feature type="active site" description="Proton acceptor; via carboxylate" evidence="4">
    <location>
        <position position="400"/>
    </location>
</feature>